<dbReference type="Proteomes" id="UP000663874">
    <property type="component" value="Unassembled WGS sequence"/>
</dbReference>
<evidence type="ECO:0000256" key="2">
    <source>
        <dbReference type="RuleBase" id="RU003718"/>
    </source>
</evidence>
<evidence type="ECO:0000313" key="6">
    <source>
        <dbReference type="Proteomes" id="UP000663889"/>
    </source>
</evidence>
<sequence>MISDRILFLWLLTFISGSLGFNVLMISVGAAGNVIPMFELAKAMKYHNITFITQQYAQSYINFKSYKNLSSFRLIYTNDSSDAFITEKTREQEVIAYFANHSIFDGFSYMVPRLGDSMNSLLNKTVHILMLERFDVIITTATVIGINILCKETNTPCVIQSAESFFNMFDINLPNSYSLLSTKQITEFKYRMYNIAFTLRLIMTIYKTLIQLFYTIVQSFPRISGPFYESFTLRNLLSKKSKCLHLISVSPTFYPPSYSHHYTKYLGPYIDESSIDDIDNDLTRWIKSKPNKSIIYVALGSTGILNFDRMKNLIHGLTEFILQTDVASILFAFRNANYDMYQNVVNKMKNDEYRRVLFDNQRVQIETQFVQQKWILKQNSVNLFISHCGMGSSLEGLYFQKPILCLPLHTDQFMNAITIDHSRVGQSLFTPPSLLQSLKNPHDFHDYTFSATSVTMKLSMMWRNMTYEKAIEIISLEMKHVGGVRQAVKEIEFFVNLNGDLDRYAPFKSTLSFYQQYMFDVLIIYIVLPVTIIIYLFGKCCKRNRKEKRD</sequence>
<evidence type="ECO:0000256" key="3">
    <source>
        <dbReference type="SAM" id="Phobius"/>
    </source>
</evidence>
<gene>
    <name evidence="5" type="ORF">FNK824_LOCUS32830</name>
    <name evidence="4" type="ORF">SEV965_LOCUS27486</name>
</gene>
<proteinExistence type="inferred from homology"/>
<dbReference type="InterPro" id="IPR002213">
    <property type="entry name" value="UDP_glucos_trans"/>
</dbReference>
<dbReference type="InterPro" id="IPR035595">
    <property type="entry name" value="UDP_glycos_trans_CS"/>
</dbReference>
<comment type="caution">
    <text evidence="4">The sequence shown here is derived from an EMBL/GenBank/DDBJ whole genome shotgun (WGS) entry which is preliminary data.</text>
</comment>
<keyword evidence="3" id="KW-1133">Transmembrane helix</keyword>
<evidence type="ECO:0000313" key="4">
    <source>
        <dbReference type="EMBL" id="CAF1324436.1"/>
    </source>
</evidence>
<dbReference type="CDD" id="cd03784">
    <property type="entry name" value="GT1_Gtf-like"/>
    <property type="match status" value="1"/>
</dbReference>
<feature type="transmembrane region" description="Helical" evidence="3">
    <location>
        <begin position="517"/>
        <end position="538"/>
    </location>
</feature>
<accession>A0A815FK71</accession>
<evidence type="ECO:0000313" key="5">
    <source>
        <dbReference type="EMBL" id="CAF4132814.1"/>
    </source>
</evidence>
<dbReference type="Pfam" id="PF00201">
    <property type="entry name" value="UDPGT"/>
    <property type="match status" value="1"/>
</dbReference>
<name>A0A815FK71_9BILA</name>
<organism evidence="4 6">
    <name type="scientific">Rotaria sordida</name>
    <dbReference type="NCBI Taxonomy" id="392033"/>
    <lineage>
        <taxon>Eukaryota</taxon>
        <taxon>Metazoa</taxon>
        <taxon>Spiralia</taxon>
        <taxon>Gnathifera</taxon>
        <taxon>Rotifera</taxon>
        <taxon>Eurotatoria</taxon>
        <taxon>Bdelloidea</taxon>
        <taxon>Philodinida</taxon>
        <taxon>Philodinidae</taxon>
        <taxon>Rotaria</taxon>
    </lineage>
</organism>
<keyword evidence="3" id="KW-0472">Membrane</keyword>
<evidence type="ECO:0000256" key="1">
    <source>
        <dbReference type="ARBA" id="ARBA00022679"/>
    </source>
</evidence>
<evidence type="ECO:0008006" key="7">
    <source>
        <dbReference type="Google" id="ProtNLM"/>
    </source>
</evidence>
<keyword evidence="1 2" id="KW-0808">Transferase</keyword>
<dbReference type="SUPFAM" id="SSF53756">
    <property type="entry name" value="UDP-Glycosyltransferase/glycogen phosphorylase"/>
    <property type="match status" value="1"/>
</dbReference>
<dbReference type="PANTHER" id="PTHR48049">
    <property type="entry name" value="GLYCOSYLTRANSFERASE"/>
    <property type="match status" value="1"/>
</dbReference>
<dbReference type="EMBL" id="CAJOBE010011526">
    <property type="protein sequence ID" value="CAF4132814.1"/>
    <property type="molecule type" value="Genomic_DNA"/>
</dbReference>
<dbReference type="EMBL" id="CAJNOU010002475">
    <property type="protein sequence ID" value="CAF1324436.1"/>
    <property type="molecule type" value="Genomic_DNA"/>
</dbReference>
<dbReference type="PROSITE" id="PS00375">
    <property type="entry name" value="UDPGT"/>
    <property type="match status" value="1"/>
</dbReference>
<dbReference type="GO" id="GO:0035251">
    <property type="term" value="F:UDP-glucosyltransferase activity"/>
    <property type="evidence" value="ECO:0007669"/>
    <property type="project" value="InterPro"/>
</dbReference>
<keyword evidence="2" id="KW-0328">Glycosyltransferase</keyword>
<dbReference type="InterPro" id="IPR050481">
    <property type="entry name" value="UDP-glycosyltransf_plant"/>
</dbReference>
<dbReference type="Proteomes" id="UP000663889">
    <property type="component" value="Unassembled WGS sequence"/>
</dbReference>
<comment type="similarity">
    <text evidence="2">Belongs to the UDP-glycosyltransferase family.</text>
</comment>
<dbReference type="AlphaFoldDB" id="A0A815FK71"/>
<dbReference type="Gene3D" id="3.40.50.2000">
    <property type="entry name" value="Glycogen Phosphorylase B"/>
    <property type="match status" value="2"/>
</dbReference>
<reference evidence="4" key="1">
    <citation type="submission" date="2021-02" db="EMBL/GenBank/DDBJ databases">
        <authorList>
            <person name="Nowell W R."/>
        </authorList>
    </citation>
    <scope>NUCLEOTIDE SEQUENCE</scope>
</reference>
<keyword evidence="3" id="KW-0812">Transmembrane</keyword>
<protein>
    <recommendedName>
        <fullName evidence="7">Glucuronosyltransferase</fullName>
    </recommendedName>
</protein>
<dbReference type="PANTHER" id="PTHR48049:SF159">
    <property type="entry name" value="OS10G0332000 PROTEIN"/>
    <property type="match status" value="1"/>
</dbReference>